<dbReference type="SUPFAM" id="SSF52540">
    <property type="entry name" value="P-loop containing nucleoside triphosphate hydrolases"/>
    <property type="match status" value="1"/>
</dbReference>
<keyword evidence="7 12" id="KW-0175">Coiled coil</keyword>
<evidence type="ECO:0000256" key="9">
    <source>
        <dbReference type="ARBA" id="ARBA00023242"/>
    </source>
</evidence>
<dbReference type="InterPro" id="IPR027417">
    <property type="entry name" value="P-loop_NTPase"/>
</dbReference>
<feature type="domain" description="SMC hinge" evidence="14">
    <location>
        <begin position="524"/>
        <end position="645"/>
    </location>
</feature>
<dbReference type="InterPro" id="IPR003395">
    <property type="entry name" value="RecF/RecN/SMC_N"/>
</dbReference>
<keyword evidence="3" id="KW-0132">Cell division</keyword>
<feature type="region of interest" description="Disordered" evidence="13">
    <location>
        <begin position="264"/>
        <end position="292"/>
    </location>
</feature>
<keyword evidence="5" id="KW-0498">Mitosis</keyword>
<dbReference type="FunFam" id="3.40.50.300:FF:000385">
    <property type="entry name" value="Structural maintenance of chromosomes 2"/>
    <property type="match status" value="1"/>
</dbReference>
<dbReference type="InterPro" id="IPR024704">
    <property type="entry name" value="SMC"/>
</dbReference>
<dbReference type="AlphaFoldDB" id="A0A164WI41"/>
<dbReference type="EMBL" id="KV419402">
    <property type="protein sequence ID" value="KZS95063.1"/>
    <property type="molecule type" value="Genomic_DNA"/>
</dbReference>
<dbReference type="SMART" id="SM00968">
    <property type="entry name" value="SMC_hinge"/>
    <property type="match status" value="1"/>
</dbReference>
<dbReference type="GO" id="GO:0051301">
    <property type="term" value="P:cell division"/>
    <property type="evidence" value="ECO:0007669"/>
    <property type="project" value="UniProtKB-KW"/>
</dbReference>
<dbReference type="GO" id="GO:0005634">
    <property type="term" value="C:nucleus"/>
    <property type="evidence" value="ECO:0007669"/>
    <property type="project" value="UniProtKB-SubCell"/>
</dbReference>
<comment type="similarity">
    <text evidence="2">Belongs to the SMC family. SMC2 subfamily.</text>
</comment>
<evidence type="ECO:0000256" key="5">
    <source>
        <dbReference type="ARBA" id="ARBA00022776"/>
    </source>
</evidence>
<dbReference type="PIRSF" id="PIRSF005719">
    <property type="entry name" value="SMC"/>
    <property type="match status" value="1"/>
</dbReference>
<protein>
    <recommendedName>
        <fullName evidence="11">Structural maintenance of chromosomes protein</fullName>
    </recommendedName>
</protein>
<keyword evidence="10" id="KW-0131">Cell cycle</keyword>
<feature type="compositionally biased region" description="Basic and acidic residues" evidence="13">
    <location>
        <begin position="1192"/>
        <end position="1203"/>
    </location>
</feature>
<dbReference type="CDD" id="cd03273">
    <property type="entry name" value="ABC_SMC2_euk"/>
    <property type="match status" value="1"/>
</dbReference>
<dbReference type="GO" id="GO:0016887">
    <property type="term" value="F:ATP hydrolysis activity"/>
    <property type="evidence" value="ECO:0007669"/>
    <property type="project" value="InterPro"/>
</dbReference>
<feature type="coiled-coil region" evidence="12">
    <location>
        <begin position="406"/>
        <end position="506"/>
    </location>
</feature>
<proteinExistence type="inferred from homology"/>
<evidence type="ECO:0000256" key="7">
    <source>
        <dbReference type="ARBA" id="ARBA00023054"/>
    </source>
</evidence>
<organism evidence="15 16">
    <name type="scientific">Sistotremastrum niveocremeum HHB9708</name>
    <dbReference type="NCBI Taxonomy" id="1314777"/>
    <lineage>
        <taxon>Eukaryota</taxon>
        <taxon>Fungi</taxon>
        <taxon>Dikarya</taxon>
        <taxon>Basidiomycota</taxon>
        <taxon>Agaricomycotina</taxon>
        <taxon>Agaricomycetes</taxon>
        <taxon>Sistotremastrales</taxon>
        <taxon>Sistotremastraceae</taxon>
        <taxon>Sertulicium</taxon>
        <taxon>Sertulicium niveocremeum</taxon>
    </lineage>
</organism>
<keyword evidence="6" id="KW-0067">ATP-binding</keyword>
<feature type="coiled-coil region" evidence="12">
    <location>
        <begin position="171"/>
        <end position="198"/>
    </location>
</feature>
<dbReference type="InterPro" id="IPR010935">
    <property type="entry name" value="SMC_hinge"/>
</dbReference>
<dbReference type="PANTHER" id="PTHR43977">
    <property type="entry name" value="STRUCTURAL MAINTENANCE OF CHROMOSOMES PROTEIN 3"/>
    <property type="match status" value="1"/>
</dbReference>
<evidence type="ECO:0000256" key="12">
    <source>
        <dbReference type="SAM" id="Coils"/>
    </source>
</evidence>
<dbReference type="SUPFAM" id="SSF75553">
    <property type="entry name" value="Smc hinge domain"/>
    <property type="match status" value="1"/>
</dbReference>
<feature type="region of interest" description="Disordered" evidence="13">
    <location>
        <begin position="1182"/>
        <end position="1230"/>
    </location>
</feature>
<dbReference type="STRING" id="1314777.A0A164WI41"/>
<evidence type="ECO:0000256" key="2">
    <source>
        <dbReference type="ARBA" id="ARBA00005231"/>
    </source>
</evidence>
<dbReference type="OrthoDB" id="10255539at2759"/>
<accession>A0A164WI41</accession>
<evidence type="ECO:0000313" key="16">
    <source>
        <dbReference type="Proteomes" id="UP000076722"/>
    </source>
</evidence>
<dbReference type="InterPro" id="IPR027120">
    <property type="entry name" value="Smc2_ABC"/>
</dbReference>
<dbReference type="Gene3D" id="3.40.50.300">
    <property type="entry name" value="P-loop containing nucleotide triphosphate hydrolases"/>
    <property type="match status" value="2"/>
</dbReference>
<evidence type="ECO:0000256" key="3">
    <source>
        <dbReference type="ARBA" id="ARBA00022618"/>
    </source>
</evidence>
<evidence type="ECO:0000256" key="11">
    <source>
        <dbReference type="PIRNR" id="PIRNR005719"/>
    </source>
</evidence>
<keyword evidence="16" id="KW-1185">Reference proteome</keyword>
<name>A0A164WI41_9AGAM</name>
<dbReference type="Gene3D" id="3.30.70.1620">
    <property type="match status" value="1"/>
</dbReference>
<dbReference type="Gene3D" id="1.10.287.1490">
    <property type="match status" value="1"/>
</dbReference>
<dbReference type="Pfam" id="PF02463">
    <property type="entry name" value="SMC_N"/>
    <property type="match status" value="2"/>
</dbReference>
<dbReference type="GO" id="GO:0030261">
    <property type="term" value="P:chromosome condensation"/>
    <property type="evidence" value="ECO:0007669"/>
    <property type="project" value="UniProtKB-KW"/>
</dbReference>
<evidence type="ECO:0000259" key="14">
    <source>
        <dbReference type="SMART" id="SM00968"/>
    </source>
</evidence>
<dbReference type="GO" id="GO:0005524">
    <property type="term" value="F:ATP binding"/>
    <property type="evidence" value="ECO:0007669"/>
    <property type="project" value="UniProtKB-KW"/>
</dbReference>
<evidence type="ECO:0000256" key="4">
    <source>
        <dbReference type="ARBA" id="ARBA00022741"/>
    </source>
</evidence>
<feature type="compositionally biased region" description="Polar residues" evidence="13">
    <location>
        <begin position="1182"/>
        <end position="1191"/>
    </location>
</feature>
<evidence type="ECO:0000256" key="1">
    <source>
        <dbReference type="ARBA" id="ARBA00004123"/>
    </source>
</evidence>
<dbReference type="GO" id="GO:0005694">
    <property type="term" value="C:chromosome"/>
    <property type="evidence" value="ECO:0007669"/>
    <property type="project" value="InterPro"/>
</dbReference>
<gene>
    <name evidence="15" type="ORF">SISNIDRAFT_548509</name>
</gene>
<dbReference type="GO" id="GO:0007059">
    <property type="term" value="P:chromosome segregation"/>
    <property type="evidence" value="ECO:0007669"/>
    <property type="project" value="UniProtKB-ARBA"/>
</dbReference>
<dbReference type="Proteomes" id="UP000076722">
    <property type="component" value="Unassembled WGS sequence"/>
</dbReference>
<evidence type="ECO:0000256" key="6">
    <source>
        <dbReference type="ARBA" id="ARBA00022840"/>
    </source>
</evidence>
<evidence type="ECO:0000313" key="15">
    <source>
        <dbReference type="EMBL" id="KZS95063.1"/>
    </source>
</evidence>
<sequence length="1230" mass="138563">MRIEELVLEGFKSYPVRTQITGWDASFNAITGLNGSGKSNILDAICFVLGMTNVTQMRASNQQDLIYKRGQAGITKASVTVVFDNSDRDTSPVGFENCKQITVTRQISLPANSKYLLNGHKTNQTIIHNLFQGVQLNINNPNFLIMQGRITKVLNMRPQEILGMVEEAAGTRMFEERKDKAKKTMDKKEKRVEEITALLSEEITPKLDKLRADQRSYLAYQKTSTELERLGRLVRAWEWKEACDRVKRKEADVEKKNRELARVKEERKAREEEGKQAEKQKKEVEKKRDEELKKGGKFKKREEEVKELEKEVVKFKTQIEIKEGSIKDETTKLEALAQAAVDNEKAVEAKKVHLEECTVSHATVSESFNAAQTKLNNADSLLQSLQTGLSASNTNSGAGGGYLGQLSSAKQRLSQESAEEEQFRRKIAMKEKELKALEERWKGVENEMEDQKQRVERGEREIEELKHAIERSGWDDEKIRESDEKLREAKIAVRNLAERRDNLRQGLGALDFSYSPPSPNFNHSSVKGLVASLITLDEEHFDKSAALEIAAGGRLYNVVVENEKVGKDLLERGQLKKRVTIIPLNKINAFKASAAKLQAAHQLAGEKVNLALSLVGYEKDVSAAMSFVFGDTLICADSATAQKVTFHPQIQMKSVTLQGDVYDPSGTLSGGAPPQSSGLLVRVKELKEAETEVANAKANLARLEKEDEKVAQGKELWRTKKRDLEVKMHEVNLLREQLQGSNASRVKMEIDDTIKMIKDLKESIAKSKEKQKEAEEEIAKLKVDMEDFKNNKDGKIAELKADIAKQKIELNKQSVGLKMHQKELQTAKLELEGLERDVVDSHRRLDEAKASIQRIKEEIEQVTKDLKAVEAKHHKAEQKLQEERATLTRFDTEIDELEQVIKEKQQASSDAELSIKKIDHEIQSLQKDRTTSVNAVATLEKAYEWIAEEKKNFGKPGGRFDFDNSNMGEIRDKCKLLEQQQKGMKKSINQGVLSTLQTVEKRETELKKNLSIVLADKEKIVETIAELDRYKRDALMKTWEKVSSDFGDIFAELLPGNFAKLQPPEGQDLTEGLEVKVQLGQVWKQSLTELSGGQRSLIALSLIMSLLQFKPAPMYILDEIDAALDLSHTQHIGQLFRTRFKGSQFIVVSLKEGLFTNANVLFRARFIDGTSVVQRTAQRSGSALYNSGSGQTRDKAADKENQRADAQTPARGKGNRAHARQRSQASVTSS</sequence>
<comment type="subcellular location">
    <subcellularLocation>
        <location evidence="1 11">Nucleus</location>
    </subcellularLocation>
</comment>
<keyword evidence="9 11" id="KW-0539">Nucleus</keyword>
<dbReference type="InterPro" id="IPR036277">
    <property type="entry name" value="SMC_hinge_sf"/>
</dbReference>
<evidence type="ECO:0000256" key="13">
    <source>
        <dbReference type="SAM" id="MobiDB-lite"/>
    </source>
</evidence>
<evidence type="ECO:0000256" key="10">
    <source>
        <dbReference type="ARBA" id="ARBA00023306"/>
    </source>
</evidence>
<feature type="coiled-coil region" evidence="12">
    <location>
        <begin position="750"/>
        <end position="914"/>
    </location>
</feature>
<keyword evidence="4" id="KW-0547">Nucleotide-binding</keyword>
<dbReference type="FunFam" id="1.20.1060.20:FF:000005">
    <property type="entry name" value="Structural maintenance of chromosomes 2"/>
    <property type="match status" value="1"/>
</dbReference>
<dbReference type="Gene3D" id="1.20.1060.20">
    <property type="match status" value="1"/>
</dbReference>
<keyword evidence="8" id="KW-0226">DNA condensation</keyword>
<reference evidence="15 16" key="1">
    <citation type="journal article" date="2016" name="Mol. Biol. Evol.">
        <title>Comparative Genomics of Early-Diverging Mushroom-Forming Fungi Provides Insights into the Origins of Lignocellulose Decay Capabilities.</title>
        <authorList>
            <person name="Nagy L.G."/>
            <person name="Riley R."/>
            <person name="Tritt A."/>
            <person name="Adam C."/>
            <person name="Daum C."/>
            <person name="Floudas D."/>
            <person name="Sun H."/>
            <person name="Yadav J.S."/>
            <person name="Pangilinan J."/>
            <person name="Larsson K.H."/>
            <person name="Matsuura K."/>
            <person name="Barry K."/>
            <person name="Labutti K."/>
            <person name="Kuo R."/>
            <person name="Ohm R.A."/>
            <person name="Bhattacharya S.S."/>
            <person name="Shirouzu T."/>
            <person name="Yoshinaga Y."/>
            <person name="Martin F.M."/>
            <person name="Grigoriev I.V."/>
            <person name="Hibbett D.S."/>
        </authorList>
    </citation>
    <scope>NUCLEOTIDE SEQUENCE [LARGE SCALE GENOMIC DNA]</scope>
    <source>
        <strain evidence="15 16">HHB9708</strain>
    </source>
</reference>
<evidence type="ECO:0000256" key="8">
    <source>
        <dbReference type="ARBA" id="ARBA00023067"/>
    </source>
</evidence>